<gene>
    <name evidence="3" type="ORF">ACFFGE_00830</name>
</gene>
<dbReference type="Pfam" id="PF08885">
    <property type="entry name" value="GSCFA"/>
    <property type="match status" value="1"/>
</dbReference>
<sequence>MTSEQNDLVVIGNCQSRLIADCLAAMHPGLRIAAGFSRDIREGAVDIDTLVGSSRVVAVQTAMRRKVAETVQKLGASCEVLELPTLFFTGYHPDFIYAQHGADFVKSPLGNCNSAIVLAGMKAGASAGDIVAMFNADTFRTLGYLDNLGVAESMLIAESEELGWDLEEEVLAWRKFGCSFHTPNHPKTIVAATFARLITDRLSWTPRTRHPEFLIPDTLASNVVWPVYPEIGDAIGVPGEYVFKPSAGGRQAGRPLETLDLEAFVALSLEGYASLDPAGIVAARLDDERLSGLFSAPAKRSASSSRARQPYKGLPNNRFWNRVVAGVPPRDLDPVEKPRTKLRRQTKIATAGSCFAQHIAKALQESGFTYFVAEDGAHLPRDERIERQYGVFSARYANIYTAEQLRQLLEEAEGRRKPVETAWLRPDGRWVDPFRPQVEPDGYDSPEAVAAERATHLGHVRRLIRELEVFVFTLGLTEAWVDKRDGSVFPVAPGVAAGEMDDEKYGFRNFTFEENVESLSAALDILHSVNPQARVMFTVSPVPLAATYEPRHVLVSTTASKSILRAVADHFERTRNVEYFPSYEIITGSYNRGAYFADDLRSVTPDGVKHVMSVFLKHHTSSRAATSMSRELEQAKGVICEEELLSSAG</sequence>
<name>A0ABV6QYX6_9CAUL</name>
<dbReference type="InterPro" id="IPR014982">
    <property type="entry name" value="GSCFA"/>
</dbReference>
<organism evidence="3 4">
    <name type="scientific">Brevundimonas balnearis</name>
    <dbReference type="NCBI Taxonomy" id="1572858"/>
    <lineage>
        <taxon>Bacteria</taxon>
        <taxon>Pseudomonadati</taxon>
        <taxon>Pseudomonadota</taxon>
        <taxon>Alphaproteobacteria</taxon>
        <taxon>Caulobacterales</taxon>
        <taxon>Caulobacteraceae</taxon>
        <taxon>Brevundimonas</taxon>
    </lineage>
</organism>
<dbReference type="Gene3D" id="3.40.50.12080">
    <property type="match status" value="1"/>
</dbReference>
<dbReference type="RefSeq" id="WP_376833361.1">
    <property type="nucleotide sequence ID" value="NZ_JBHLSW010000002.1"/>
</dbReference>
<evidence type="ECO:0000259" key="1">
    <source>
        <dbReference type="Pfam" id="PF08885"/>
    </source>
</evidence>
<accession>A0ABV6QYX6</accession>
<protein>
    <submittedName>
        <fullName evidence="3">GSCFA domain-containing protein</fullName>
    </submittedName>
</protein>
<proteinExistence type="predicted"/>
<dbReference type="EMBL" id="JBHLSW010000002">
    <property type="protein sequence ID" value="MFC0632426.1"/>
    <property type="molecule type" value="Genomic_DNA"/>
</dbReference>
<dbReference type="Proteomes" id="UP001589906">
    <property type="component" value="Unassembled WGS sequence"/>
</dbReference>
<dbReference type="InterPro" id="IPR041307">
    <property type="entry name" value="WcbI"/>
</dbReference>
<dbReference type="Pfam" id="PF18588">
    <property type="entry name" value="WcbI"/>
    <property type="match status" value="1"/>
</dbReference>
<reference evidence="3 4" key="1">
    <citation type="submission" date="2024-09" db="EMBL/GenBank/DDBJ databases">
        <authorList>
            <person name="Sun Q."/>
            <person name="Mori K."/>
        </authorList>
    </citation>
    <scope>NUCLEOTIDE SEQUENCE [LARGE SCALE GENOMIC DNA]</scope>
    <source>
        <strain evidence="3 4">NCAIM B.02621</strain>
    </source>
</reference>
<comment type="caution">
    <text evidence="3">The sequence shown here is derived from an EMBL/GenBank/DDBJ whole genome shotgun (WGS) entry which is preliminary data.</text>
</comment>
<keyword evidence="4" id="KW-1185">Reference proteome</keyword>
<feature type="domain" description="GSCFA" evidence="1">
    <location>
        <begin position="347"/>
        <end position="615"/>
    </location>
</feature>
<feature type="domain" description="Polysaccharide biosynthesis enzyme WcbI" evidence="2">
    <location>
        <begin position="8"/>
        <end position="206"/>
    </location>
</feature>
<evidence type="ECO:0000259" key="2">
    <source>
        <dbReference type="Pfam" id="PF18588"/>
    </source>
</evidence>
<evidence type="ECO:0000313" key="4">
    <source>
        <dbReference type="Proteomes" id="UP001589906"/>
    </source>
</evidence>
<evidence type="ECO:0000313" key="3">
    <source>
        <dbReference type="EMBL" id="MFC0632426.1"/>
    </source>
</evidence>